<feature type="non-terminal residue" evidence="1">
    <location>
        <position position="100"/>
    </location>
</feature>
<reference evidence="1 2" key="1">
    <citation type="submission" date="2015-09" db="EMBL/GenBank/DDBJ databases">
        <title>Draft genome of the parasitic nematode Teladorsagia circumcincta isolate WARC Sus (inbred).</title>
        <authorList>
            <person name="Mitreva M."/>
        </authorList>
    </citation>
    <scope>NUCLEOTIDE SEQUENCE [LARGE SCALE GENOMIC DNA]</scope>
    <source>
        <strain evidence="1 2">S</strain>
    </source>
</reference>
<keyword evidence="2" id="KW-1185">Reference proteome</keyword>
<organism evidence="1 2">
    <name type="scientific">Teladorsagia circumcincta</name>
    <name type="common">Brown stomach worm</name>
    <name type="synonym">Ostertagia circumcincta</name>
    <dbReference type="NCBI Taxonomy" id="45464"/>
    <lineage>
        <taxon>Eukaryota</taxon>
        <taxon>Metazoa</taxon>
        <taxon>Ecdysozoa</taxon>
        <taxon>Nematoda</taxon>
        <taxon>Chromadorea</taxon>
        <taxon>Rhabditida</taxon>
        <taxon>Rhabditina</taxon>
        <taxon>Rhabditomorpha</taxon>
        <taxon>Strongyloidea</taxon>
        <taxon>Trichostrongylidae</taxon>
        <taxon>Teladorsagia</taxon>
    </lineage>
</organism>
<dbReference type="Proteomes" id="UP000230423">
    <property type="component" value="Unassembled WGS sequence"/>
</dbReference>
<evidence type="ECO:0000313" key="2">
    <source>
        <dbReference type="Proteomes" id="UP000230423"/>
    </source>
</evidence>
<proteinExistence type="predicted"/>
<accession>A0A2G9TGX6</accession>
<dbReference type="EMBL" id="KZ366806">
    <property type="protein sequence ID" value="PIO57239.1"/>
    <property type="molecule type" value="Genomic_DNA"/>
</dbReference>
<gene>
    <name evidence="1" type="ORF">TELCIR_21357</name>
</gene>
<sequence length="100" mass="11208">MLSQAAKRNRLAECKKPLPADRERRLSDIAWTDEKTSWSKSRATLKPAATALLGNEKLYKTASKNQGPVPEVGDGFGHWKARRLSFSLINIKINLETSQN</sequence>
<evidence type="ECO:0000313" key="1">
    <source>
        <dbReference type="EMBL" id="PIO57239.1"/>
    </source>
</evidence>
<protein>
    <submittedName>
        <fullName evidence="1">Uncharacterized protein</fullName>
    </submittedName>
</protein>
<name>A0A2G9TGX6_TELCI</name>
<dbReference type="AlphaFoldDB" id="A0A2G9TGX6"/>